<reference evidence="1" key="1">
    <citation type="journal article" date="2014" name="Nat. Commun.">
        <title>The tobacco genome sequence and its comparison with those of tomato and potato.</title>
        <authorList>
            <person name="Sierro N."/>
            <person name="Battey J.N."/>
            <person name="Ouadi S."/>
            <person name="Bakaher N."/>
            <person name="Bovet L."/>
            <person name="Willig A."/>
            <person name="Goepfert S."/>
            <person name="Peitsch M.C."/>
            <person name="Ivanov N.V."/>
        </authorList>
    </citation>
    <scope>NUCLEOTIDE SEQUENCE [LARGE SCALE GENOMIC DNA]</scope>
</reference>
<proteinExistence type="predicted"/>
<name>A0AC58T2Y1_TOBAC</name>
<accession>A0AC58T2Y1</accession>
<sequence>MPKWPEITRFVESRGLSREDHPDILTEIFKIKPDRMIKDLRDNKIFGEVKAVVYTVEFQKRSLPHAHILLLLRNKYRNVADIDGIISTELPDKKVDPHSYNVVINFMMHGPCGGARKSSPCMQNGRCTKHFPKKIVSSTTIDEDGYPIYGRRDDGRTTKRVDYDKEYMDAIMEESNWGMASYLRQLFVRLLLSNSMSRPESVWQATWHLLSEDILHEERTILDHPEVDPTDDELKNRYLQKLEFFLKGYGRSFQDFPTMPRPVYNTKEVDNINRLIQDELRYNKRALANEHQQLVKNLTDEQMSVYEKIIREVNEDKGGFFFLYGFGGTCKTFLWRTLSSAIKSRGDIVLTVASSGIASLLLPGGRTAHSRFFIPLNLTKDSTCNIKQGTPLANLIVKAKLIIWDEAPMMHRCYFASLDKTLRDILRFKDASNLDRPVGGKTIILGGDFRQILLVIPKGSRQDIVNASLNSSYLWPHCQLLKLTKNMRLQALTILIQHWNMYTPEFLNTIKCSGVPNHALTLKVGIPVMLLRNIDQPTGLCNGISLIITKLENQVIEAKVLLGKMGGQKVFIPRMTLTPSDARIPFKFQLRQLPIIVSFSMTINKSQGQSLSHVGLFLKKYVFTH</sequence>
<protein>
    <submittedName>
        <fullName evidence="2">Uncharacterized protein LOC107811852</fullName>
    </submittedName>
</protein>
<evidence type="ECO:0000313" key="2">
    <source>
        <dbReference type="RefSeq" id="XP_075091590.1"/>
    </source>
</evidence>
<gene>
    <name evidence="2" type="primary">LOC107811852</name>
</gene>
<organism evidence="1 2">
    <name type="scientific">Nicotiana tabacum</name>
    <name type="common">Common tobacco</name>
    <dbReference type="NCBI Taxonomy" id="4097"/>
    <lineage>
        <taxon>Eukaryota</taxon>
        <taxon>Viridiplantae</taxon>
        <taxon>Streptophyta</taxon>
        <taxon>Embryophyta</taxon>
        <taxon>Tracheophyta</taxon>
        <taxon>Spermatophyta</taxon>
        <taxon>Magnoliopsida</taxon>
        <taxon>eudicotyledons</taxon>
        <taxon>Gunneridae</taxon>
        <taxon>Pentapetalae</taxon>
        <taxon>asterids</taxon>
        <taxon>lamiids</taxon>
        <taxon>Solanales</taxon>
        <taxon>Solanaceae</taxon>
        <taxon>Nicotianoideae</taxon>
        <taxon>Nicotianeae</taxon>
        <taxon>Nicotiana</taxon>
    </lineage>
</organism>
<reference evidence="2" key="2">
    <citation type="submission" date="2025-08" db="UniProtKB">
        <authorList>
            <consortium name="RefSeq"/>
        </authorList>
    </citation>
    <scope>IDENTIFICATION</scope>
    <source>
        <tissue evidence="2">Leaf</tissue>
    </source>
</reference>
<keyword evidence="1" id="KW-1185">Reference proteome</keyword>
<dbReference type="Proteomes" id="UP000790787">
    <property type="component" value="Chromosome 17"/>
</dbReference>
<evidence type="ECO:0000313" key="1">
    <source>
        <dbReference type="Proteomes" id="UP000790787"/>
    </source>
</evidence>
<dbReference type="RefSeq" id="XP_075091590.1">
    <property type="nucleotide sequence ID" value="XM_075235489.1"/>
</dbReference>